<dbReference type="InterPro" id="IPR007055">
    <property type="entry name" value="BON_dom"/>
</dbReference>
<dbReference type="AlphaFoldDB" id="A0A2I6S7S9"/>
<keyword evidence="1 2" id="KW-0129">CBS domain</keyword>
<dbReference type="InterPro" id="IPR017080">
    <property type="entry name" value="UCP036990_CBS_BON"/>
</dbReference>
<dbReference type="Pfam" id="PF00571">
    <property type="entry name" value="CBS"/>
    <property type="match status" value="2"/>
</dbReference>
<dbReference type="PANTHER" id="PTHR43080">
    <property type="entry name" value="CBS DOMAIN-CONTAINING PROTEIN CBSX3, MITOCHONDRIAL"/>
    <property type="match status" value="1"/>
</dbReference>
<proteinExistence type="predicted"/>
<organism evidence="5 6">
    <name type="scientific">Pseudazoarcus pumilus</name>
    <dbReference type="NCBI Taxonomy" id="2067960"/>
    <lineage>
        <taxon>Bacteria</taxon>
        <taxon>Pseudomonadati</taxon>
        <taxon>Pseudomonadota</taxon>
        <taxon>Betaproteobacteria</taxon>
        <taxon>Rhodocyclales</taxon>
        <taxon>Zoogloeaceae</taxon>
        <taxon>Pseudazoarcus</taxon>
    </lineage>
</organism>
<dbReference type="Proteomes" id="UP000242205">
    <property type="component" value="Chromosome"/>
</dbReference>
<evidence type="ECO:0000259" key="3">
    <source>
        <dbReference type="PROSITE" id="PS50914"/>
    </source>
</evidence>
<feature type="domain" description="CBS" evidence="4">
    <location>
        <begin position="7"/>
        <end position="63"/>
    </location>
</feature>
<dbReference type="PROSITE" id="PS51371">
    <property type="entry name" value="CBS"/>
    <property type="match status" value="2"/>
</dbReference>
<dbReference type="PIRSF" id="PIRSF036990">
    <property type="entry name" value="UCP036990_CBS_BON"/>
    <property type="match status" value="1"/>
</dbReference>
<dbReference type="Pfam" id="PF04972">
    <property type="entry name" value="BON"/>
    <property type="match status" value="1"/>
</dbReference>
<evidence type="ECO:0000256" key="2">
    <source>
        <dbReference type="PROSITE-ProRule" id="PRU00703"/>
    </source>
</evidence>
<dbReference type="PROSITE" id="PS50914">
    <property type="entry name" value="BON"/>
    <property type="match status" value="1"/>
</dbReference>
<dbReference type="PANTHER" id="PTHR43080:SF26">
    <property type="entry name" value="REGULATORY PROTEIN"/>
    <property type="match status" value="1"/>
</dbReference>
<dbReference type="KEGG" id="atw:C0099_10515"/>
<evidence type="ECO:0000313" key="6">
    <source>
        <dbReference type="Proteomes" id="UP000242205"/>
    </source>
</evidence>
<dbReference type="EMBL" id="CP025682">
    <property type="protein sequence ID" value="AUN95323.1"/>
    <property type="molecule type" value="Genomic_DNA"/>
</dbReference>
<dbReference type="InterPro" id="IPR000644">
    <property type="entry name" value="CBS_dom"/>
</dbReference>
<dbReference type="RefSeq" id="WP_102247372.1">
    <property type="nucleotide sequence ID" value="NZ_CP025682.1"/>
</dbReference>
<dbReference type="InterPro" id="IPR046342">
    <property type="entry name" value="CBS_dom_sf"/>
</dbReference>
<evidence type="ECO:0008006" key="7">
    <source>
        <dbReference type="Google" id="ProtNLM"/>
    </source>
</evidence>
<sequence>MHAAEIMTRDVITATPQTEVREIVELMLKNHISAVPVVDAAGKVLGMVSEGDLMRRVENKTDRRDSWWLKALFTASNDAGTYVKSHGRRAEDVMTRDVITISEDTPLYKIAQMLEKHHIKRAPVVKDGKLVGIVSRSNLLHGFSTMQQDAGGTADDRSIREKIINEMTNKLDISESTTNVVVVDGVVTLWGLVDSEIKKKAAGVAAETAAGVKEVHNNLGVSPSQIGAY</sequence>
<evidence type="ECO:0000256" key="1">
    <source>
        <dbReference type="ARBA" id="ARBA00023122"/>
    </source>
</evidence>
<dbReference type="InterPro" id="IPR051257">
    <property type="entry name" value="Diverse_CBS-Domain"/>
</dbReference>
<gene>
    <name evidence="5" type="ORF">C0099_10515</name>
</gene>
<feature type="domain" description="CBS" evidence="4">
    <location>
        <begin position="94"/>
        <end position="150"/>
    </location>
</feature>
<feature type="domain" description="BON" evidence="3">
    <location>
        <begin position="155"/>
        <end position="223"/>
    </location>
</feature>
<accession>A0A2I6S7S9</accession>
<keyword evidence="6" id="KW-1185">Reference proteome</keyword>
<dbReference type="Gene3D" id="3.10.580.10">
    <property type="entry name" value="CBS-domain"/>
    <property type="match status" value="1"/>
</dbReference>
<name>A0A2I6S7S9_9RHOO</name>
<protein>
    <recommendedName>
        <fullName evidence="7">Histidine kinase</fullName>
    </recommendedName>
</protein>
<dbReference type="SUPFAM" id="SSF54631">
    <property type="entry name" value="CBS-domain pair"/>
    <property type="match status" value="1"/>
</dbReference>
<evidence type="ECO:0000313" key="5">
    <source>
        <dbReference type="EMBL" id="AUN95323.1"/>
    </source>
</evidence>
<dbReference type="SMART" id="SM00116">
    <property type="entry name" value="CBS"/>
    <property type="match status" value="2"/>
</dbReference>
<dbReference type="CDD" id="cd04586">
    <property type="entry name" value="CBS_pair_BON_assoc"/>
    <property type="match status" value="1"/>
</dbReference>
<dbReference type="OrthoDB" id="9808528at2"/>
<reference evidence="5 6" key="1">
    <citation type="submission" date="2018-01" db="EMBL/GenBank/DDBJ databases">
        <authorList>
            <person name="Fu G.-Y."/>
        </authorList>
    </citation>
    <scope>NUCLEOTIDE SEQUENCE [LARGE SCALE GENOMIC DNA]</scope>
    <source>
        <strain evidence="5 6">SY39</strain>
    </source>
</reference>
<evidence type="ECO:0000259" key="4">
    <source>
        <dbReference type="PROSITE" id="PS51371"/>
    </source>
</evidence>
<dbReference type="Gene3D" id="3.30.1340.30">
    <property type="match status" value="1"/>
</dbReference>